<dbReference type="SMART" id="SM00248">
    <property type="entry name" value="ANK"/>
    <property type="match status" value="15"/>
</dbReference>
<evidence type="ECO:0000313" key="6">
    <source>
        <dbReference type="Proteomes" id="UP000271974"/>
    </source>
</evidence>
<evidence type="ECO:0000256" key="1">
    <source>
        <dbReference type="ARBA" id="ARBA00022737"/>
    </source>
</evidence>
<feature type="repeat" description="ANK" evidence="3">
    <location>
        <begin position="198"/>
        <end position="231"/>
    </location>
</feature>
<dbReference type="AlphaFoldDB" id="A0A433T9X9"/>
<dbReference type="PROSITE" id="PS50088">
    <property type="entry name" value="ANK_REPEAT"/>
    <property type="match status" value="6"/>
</dbReference>
<evidence type="ECO:0000256" key="2">
    <source>
        <dbReference type="ARBA" id="ARBA00023043"/>
    </source>
</evidence>
<feature type="region of interest" description="Disordered" evidence="4">
    <location>
        <begin position="1"/>
        <end position="55"/>
    </location>
</feature>
<keyword evidence="1" id="KW-0677">Repeat</keyword>
<evidence type="ECO:0000256" key="3">
    <source>
        <dbReference type="PROSITE-ProRule" id="PRU00023"/>
    </source>
</evidence>
<dbReference type="STRING" id="188477.A0A433T9X9"/>
<feature type="repeat" description="ANK" evidence="3">
    <location>
        <begin position="165"/>
        <end position="197"/>
    </location>
</feature>
<dbReference type="Proteomes" id="UP000271974">
    <property type="component" value="Unassembled WGS sequence"/>
</dbReference>
<organism evidence="5 6">
    <name type="scientific">Elysia chlorotica</name>
    <name type="common">Eastern emerald elysia</name>
    <name type="synonym">Sea slug</name>
    <dbReference type="NCBI Taxonomy" id="188477"/>
    <lineage>
        <taxon>Eukaryota</taxon>
        <taxon>Metazoa</taxon>
        <taxon>Spiralia</taxon>
        <taxon>Lophotrochozoa</taxon>
        <taxon>Mollusca</taxon>
        <taxon>Gastropoda</taxon>
        <taxon>Heterobranchia</taxon>
        <taxon>Euthyneura</taxon>
        <taxon>Panpulmonata</taxon>
        <taxon>Sacoglossa</taxon>
        <taxon>Placobranchoidea</taxon>
        <taxon>Plakobranchidae</taxon>
        <taxon>Elysia</taxon>
    </lineage>
</organism>
<dbReference type="OrthoDB" id="20872at2759"/>
<reference evidence="5 6" key="1">
    <citation type="submission" date="2019-01" db="EMBL/GenBank/DDBJ databases">
        <title>A draft genome assembly of the solar-powered sea slug Elysia chlorotica.</title>
        <authorList>
            <person name="Cai H."/>
            <person name="Li Q."/>
            <person name="Fang X."/>
            <person name="Li J."/>
            <person name="Curtis N.E."/>
            <person name="Altenburger A."/>
            <person name="Shibata T."/>
            <person name="Feng M."/>
            <person name="Maeda T."/>
            <person name="Schwartz J.A."/>
            <person name="Shigenobu S."/>
            <person name="Lundholm N."/>
            <person name="Nishiyama T."/>
            <person name="Yang H."/>
            <person name="Hasebe M."/>
            <person name="Li S."/>
            <person name="Pierce S.K."/>
            <person name="Wang J."/>
        </authorList>
    </citation>
    <scope>NUCLEOTIDE SEQUENCE [LARGE SCALE GENOMIC DNA]</scope>
    <source>
        <strain evidence="5">EC2010</strain>
        <tissue evidence="5">Whole organism of an adult</tissue>
    </source>
</reference>
<feature type="repeat" description="ANK" evidence="3">
    <location>
        <begin position="755"/>
        <end position="787"/>
    </location>
</feature>
<dbReference type="SUPFAM" id="SSF48403">
    <property type="entry name" value="Ankyrin repeat"/>
    <property type="match status" value="4"/>
</dbReference>
<accession>A0A433T9X9</accession>
<sequence>MDQFEERDTSNQQLNFEPDNREQFHSQEMMDDVCCGNGPKQDNTLPKSFAGGSSALDGLDAQKGDVEAISNVSDSQKTTNESSSKDAISKVPNAGQALIMASKSGDLAVLDRLLLQNDQKGRGKQAISQADLNASLLEACREGRKFIVHKLVRSGSELNVRGKGRCTTPLHLAAEQNFVDIADFLLNKNADVNAQDGHGNSALILAVHRAGSSDMLNLLLAHGAKVNHKNSQGVTALMKAVEVMDIDAVKILMLAGSNIRKRNRHGLTAQDIANDIDFPDVFGFLQNKKQCTGLSYYSCANSLMDVHNNPKALKSLLDCRYLETKAMSKDLPERKYDKNKVKLDTLGLLIKSIGSDVMENKHYETKFEAVKIIVGSGIDAKKSSCNNSCLSKAIIDAVKSGSYELVEVLCKVKNVQINSISNRQSALMVAAEIGRLDILQLLLDLGSDPKLETWSGEMALAYALKNGHIKCASVLLQRYKPPEIQLQRMFKAAVQEGQLESLRFLSSQCDIQESCQGLVRDGILTGDSTIVQFLIAHGANISTQDDLLIALRSRRKDINTLDMVKLLVENGACVNRIPPEQSPLITALECNCNLDVLCYLLEHGADVNEEGDVKANTPLHALFGRYPERADKNRIDLLDVFLKAGADPNKANFDGKTALHLATRHNDLKSVKQLIDAGADLEARDSDRMTPMLLAAGEKCAEVILLLKKCGADMRAVDKDGKNAVFHSIMRGSIDKKVLQLVASEKDQVDIQISDGQTPLMLAARCDDSEAIEVLLEAGADPHKINNKNETALSILLGSFRHIRNVYGLKSLIRHGALLGLPQSYCSVLYGMIINGERELVQLIVTNGMAPICIDFSSKKRLVPVSTNNIADSVWSNLSPLGAALMGNRLIIARYLVENWFLTPADLVGSDQIKIIRSSLESERENEVGKFLEEYMSQPMPLLLLSFVTVSAQLGESVGREERVRKLPLPTIIQDRLLFKKEKCSMDFSTKEENSSNYYSGYDSLSMNRTTDYLDMDDHDFCSNESDDYHNCSDYDYYISSDDYES</sequence>
<dbReference type="InterPro" id="IPR002110">
    <property type="entry name" value="Ankyrin_rpt"/>
</dbReference>
<dbReference type="Pfam" id="PF12796">
    <property type="entry name" value="Ank_2"/>
    <property type="match status" value="4"/>
</dbReference>
<dbReference type="PROSITE" id="PS50297">
    <property type="entry name" value="ANK_REP_REGION"/>
    <property type="match status" value="5"/>
</dbReference>
<dbReference type="Gene3D" id="1.25.40.20">
    <property type="entry name" value="Ankyrin repeat-containing domain"/>
    <property type="match status" value="4"/>
</dbReference>
<feature type="repeat" description="ANK" evidence="3">
    <location>
        <begin position="232"/>
        <end position="264"/>
    </location>
</feature>
<keyword evidence="2 3" id="KW-0040">ANK repeat</keyword>
<dbReference type="EMBL" id="RQTK01000512">
    <property type="protein sequence ID" value="RUS78391.1"/>
    <property type="molecule type" value="Genomic_DNA"/>
</dbReference>
<feature type="repeat" description="ANK" evidence="3">
    <location>
        <begin position="654"/>
        <end position="686"/>
    </location>
</feature>
<keyword evidence="6" id="KW-1185">Reference proteome</keyword>
<dbReference type="PANTHER" id="PTHR24173:SF74">
    <property type="entry name" value="ANKYRIN REPEAT DOMAIN-CONTAINING PROTEIN 16"/>
    <property type="match status" value="1"/>
</dbReference>
<feature type="repeat" description="ANK" evidence="3">
    <location>
        <begin position="422"/>
        <end position="454"/>
    </location>
</feature>
<evidence type="ECO:0000313" key="5">
    <source>
        <dbReference type="EMBL" id="RUS78391.1"/>
    </source>
</evidence>
<dbReference type="PANTHER" id="PTHR24173">
    <property type="entry name" value="ANKYRIN REPEAT CONTAINING"/>
    <property type="match status" value="1"/>
</dbReference>
<dbReference type="InterPro" id="IPR036770">
    <property type="entry name" value="Ankyrin_rpt-contain_sf"/>
</dbReference>
<gene>
    <name evidence="5" type="ORF">EGW08_013839</name>
</gene>
<dbReference type="Pfam" id="PF00023">
    <property type="entry name" value="Ank"/>
    <property type="match status" value="1"/>
</dbReference>
<protein>
    <submittedName>
        <fullName evidence="5">Uncharacterized protein</fullName>
    </submittedName>
</protein>
<comment type="caution">
    <text evidence="5">The sequence shown here is derived from an EMBL/GenBank/DDBJ whole genome shotgun (WGS) entry which is preliminary data.</text>
</comment>
<proteinExistence type="predicted"/>
<name>A0A433T9X9_ELYCH</name>
<evidence type="ECO:0000256" key="4">
    <source>
        <dbReference type="SAM" id="MobiDB-lite"/>
    </source>
</evidence>